<dbReference type="AlphaFoldDB" id="A0A4Y9F6P8"/>
<dbReference type="OrthoDB" id="2676521at2"/>
<dbReference type="GO" id="GO:0016740">
    <property type="term" value="F:transferase activity"/>
    <property type="evidence" value="ECO:0007669"/>
    <property type="project" value="UniProtKB-KW"/>
</dbReference>
<evidence type="ECO:0000259" key="1">
    <source>
        <dbReference type="Pfam" id="PF00535"/>
    </source>
</evidence>
<protein>
    <submittedName>
        <fullName evidence="2">Glycosyltransferase</fullName>
    </submittedName>
</protein>
<name>A0A4Y9F6P8_9MICC</name>
<dbReference type="Gene3D" id="3.90.550.10">
    <property type="entry name" value="Spore Coat Polysaccharide Biosynthesis Protein SpsA, Chain A"/>
    <property type="match status" value="1"/>
</dbReference>
<dbReference type="InterPro" id="IPR001173">
    <property type="entry name" value="Glyco_trans_2-like"/>
</dbReference>
<dbReference type="Pfam" id="PF00535">
    <property type="entry name" value="Glycos_transf_2"/>
    <property type="match status" value="1"/>
</dbReference>
<keyword evidence="2" id="KW-0808">Transferase</keyword>
<feature type="domain" description="Glycosyltransferase 2-like" evidence="1">
    <location>
        <begin position="8"/>
        <end position="134"/>
    </location>
</feature>
<dbReference type="Proteomes" id="UP000297951">
    <property type="component" value="Unassembled WGS sequence"/>
</dbReference>
<evidence type="ECO:0000313" key="3">
    <source>
        <dbReference type="Proteomes" id="UP000297951"/>
    </source>
</evidence>
<accession>A0A4Y9F6P8</accession>
<evidence type="ECO:0000313" key="2">
    <source>
        <dbReference type="EMBL" id="TFU24363.1"/>
    </source>
</evidence>
<dbReference type="EMBL" id="SPQC01000001">
    <property type="protein sequence ID" value="TFU24363.1"/>
    <property type="molecule type" value="Genomic_DNA"/>
</dbReference>
<dbReference type="SUPFAM" id="SSF53448">
    <property type="entry name" value="Nucleotide-diphospho-sugar transferases"/>
    <property type="match status" value="1"/>
</dbReference>
<dbReference type="InterPro" id="IPR050834">
    <property type="entry name" value="Glycosyltransf_2"/>
</dbReference>
<dbReference type="PANTHER" id="PTHR43685:SF3">
    <property type="entry name" value="SLR2126 PROTEIN"/>
    <property type="match status" value="1"/>
</dbReference>
<gene>
    <name evidence="2" type="ORF">E4U03_00165</name>
</gene>
<dbReference type="PANTHER" id="PTHR43685">
    <property type="entry name" value="GLYCOSYLTRANSFERASE"/>
    <property type="match status" value="1"/>
</dbReference>
<dbReference type="InterPro" id="IPR029044">
    <property type="entry name" value="Nucleotide-diphossugar_trans"/>
</dbReference>
<dbReference type="CDD" id="cd00761">
    <property type="entry name" value="Glyco_tranf_GTA_type"/>
    <property type="match status" value="1"/>
</dbReference>
<proteinExistence type="predicted"/>
<organism evidence="2 3">
    <name type="scientific">Rothia nasimurium</name>
    <dbReference type="NCBI Taxonomy" id="85336"/>
    <lineage>
        <taxon>Bacteria</taxon>
        <taxon>Bacillati</taxon>
        <taxon>Actinomycetota</taxon>
        <taxon>Actinomycetes</taxon>
        <taxon>Micrococcales</taxon>
        <taxon>Micrococcaceae</taxon>
        <taxon>Rothia</taxon>
    </lineage>
</organism>
<reference evidence="2 3" key="1">
    <citation type="submission" date="2019-03" db="EMBL/GenBank/DDBJ databases">
        <title>Diversity of the mouse oral microbiome.</title>
        <authorList>
            <person name="Joseph S."/>
            <person name="Aduse-Opoku J."/>
            <person name="Curtis M."/>
            <person name="Wade W."/>
            <person name="Hashim A."/>
        </authorList>
    </citation>
    <scope>NUCLEOTIDE SEQUENCE [LARGE SCALE GENOMIC DNA]</scope>
    <source>
        <strain evidence="3">irhom_31</strain>
    </source>
</reference>
<dbReference type="RefSeq" id="WP_135010981.1">
    <property type="nucleotide sequence ID" value="NZ_JADGLK010000001.1"/>
</dbReference>
<comment type="caution">
    <text evidence="2">The sequence shown here is derived from an EMBL/GenBank/DDBJ whole genome shotgun (WGS) entry which is preliminary data.</text>
</comment>
<sequence length="314" mass="34709">MSTYSAAVIIPTRGGAAKLHYPLTALEQQTEKDFQVIVVIDGDIDQSADVVQSYINRGFLNLSMIVFEENHGRVAALNAGHRAADADVLIRCDDDIEMKPNYVATHLSYHKEKPNRAVMGLVHNLYPDTPHARAYGYFRDQKFREDAYLTPQSNHWKFWAANCSMPANLYSQVGGYDPRYRLYGFEDVDMGKMLKDVGAEFVLAYDLEVKHHIAATTTAGKARRALFSGAARNIFLEKHGFDSLPAVESNGLWGGAVKALAKISTETSVKYMGNAVDSVAEKIPAAIAEKLISLVVESASYAGATYPYRAQKTF</sequence>